<dbReference type="PANTHER" id="PTHR33744">
    <property type="entry name" value="CARBOHYDRATE DIACID REGULATOR"/>
    <property type="match status" value="1"/>
</dbReference>
<protein>
    <submittedName>
        <fullName evidence="3">PucR family transcriptional regulator</fullName>
    </submittedName>
</protein>
<dbReference type="AlphaFoldDB" id="A0A399J7X8"/>
<organism evidence="3 4">
    <name type="scientific">Galactobacter valiniphilus</name>
    <dbReference type="NCBI Taxonomy" id="2676122"/>
    <lineage>
        <taxon>Bacteria</taxon>
        <taxon>Bacillati</taxon>
        <taxon>Actinomycetota</taxon>
        <taxon>Actinomycetes</taxon>
        <taxon>Micrococcales</taxon>
        <taxon>Micrococcaceae</taxon>
        <taxon>Galactobacter</taxon>
    </lineage>
</organism>
<dbReference type="Gene3D" id="1.10.10.2840">
    <property type="entry name" value="PucR C-terminal helix-turn-helix domain"/>
    <property type="match status" value="1"/>
</dbReference>
<evidence type="ECO:0000313" key="4">
    <source>
        <dbReference type="Proteomes" id="UP000265419"/>
    </source>
</evidence>
<dbReference type="InterPro" id="IPR012914">
    <property type="entry name" value="PucR_dom"/>
</dbReference>
<feature type="domain" description="Purine catabolism PurC-like" evidence="1">
    <location>
        <begin position="46"/>
        <end position="143"/>
    </location>
</feature>
<evidence type="ECO:0000259" key="1">
    <source>
        <dbReference type="Pfam" id="PF07905"/>
    </source>
</evidence>
<dbReference type="Pfam" id="PF07905">
    <property type="entry name" value="PucR"/>
    <property type="match status" value="1"/>
</dbReference>
<gene>
    <name evidence="3" type="ORF">DWB68_11730</name>
</gene>
<evidence type="ECO:0000259" key="2">
    <source>
        <dbReference type="Pfam" id="PF13556"/>
    </source>
</evidence>
<dbReference type="InterPro" id="IPR042070">
    <property type="entry name" value="PucR_C-HTH_sf"/>
</dbReference>
<dbReference type="InterPro" id="IPR051448">
    <property type="entry name" value="CdaR-like_regulators"/>
</dbReference>
<dbReference type="Proteomes" id="UP000265419">
    <property type="component" value="Unassembled WGS sequence"/>
</dbReference>
<dbReference type="EMBL" id="QQXK01000024">
    <property type="protein sequence ID" value="RII41613.1"/>
    <property type="molecule type" value="Genomic_DNA"/>
</dbReference>
<evidence type="ECO:0000313" key="3">
    <source>
        <dbReference type="EMBL" id="RII41613.1"/>
    </source>
</evidence>
<dbReference type="PANTHER" id="PTHR33744:SF1">
    <property type="entry name" value="DNA-BINDING TRANSCRIPTIONAL ACTIVATOR ADER"/>
    <property type="match status" value="1"/>
</dbReference>
<accession>A0A399J7X8</accession>
<dbReference type="Pfam" id="PF13556">
    <property type="entry name" value="HTH_30"/>
    <property type="match status" value="1"/>
</dbReference>
<comment type="caution">
    <text evidence="3">The sequence shown here is derived from an EMBL/GenBank/DDBJ whole genome shotgun (WGS) entry which is preliminary data.</text>
</comment>
<feature type="domain" description="PucR C-terminal helix-turn-helix" evidence="2">
    <location>
        <begin position="461"/>
        <end position="519"/>
    </location>
</feature>
<sequence>MGEALYVTYSGLVVDSPVALPSVSALLAQPGLGLRWVPDAALPVGALERTAPWVHSSDLPDPTPFLVDGVVLLTTGTQFEHAPDDAWLGYAARLVAAGVAALGFGTEVIREGIPEALVSACSACGLPLFEVPFQTPFIAVARANAEAVTALAFARRSWALGAQRAIAAAALQTGGLSPTVQELSRQMQAWVGLFDVAGSLAHESLPRGTRPTDLEALEARARALLARQSRAASVIHLDGQAYTLQTVGRGNALRGVLAVAVEGLDHEAQGVMNSVVAMVGLASEQDAALVSSRLSLRSGLLRLLLAGEAELAQAVAGELDGLPREPVVVARGRALATGAEAVAAWISSLPERTSRSLFLARDGEDVVLVAQREAVEEGLEELRRRFGGSWGVSSAGDYADLPEIAAQALAALERGAGELTRFSDVVKLDLIDSVADDHARTAARAVLRPLLAHDERHGTELLPTLACWLRHDGRNEDTARELGVHRHTIRARLKTAEHVGGYALETFPVRAELWAALRLAGLDTAVPDAAAPAAGA</sequence>
<dbReference type="InterPro" id="IPR025736">
    <property type="entry name" value="PucR_C-HTH_dom"/>
</dbReference>
<reference evidence="3 4" key="1">
    <citation type="submission" date="2018-07" db="EMBL/GenBank/DDBJ databases">
        <title>Arthrobacter sp. nov., isolated from raw cow's milk with high bacterial count.</title>
        <authorList>
            <person name="Hahne J."/>
            <person name="Isele D."/>
            <person name="Lipski A."/>
        </authorList>
    </citation>
    <scope>NUCLEOTIDE SEQUENCE [LARGE SCALE GENOMIC DNA]</scope>
    <source>
        <strain evidence="3 4">JZ R-35</strain>
    </source>
</reference>
<proteinExistence type="predicted"/>
<name>A0A399J7X8_9MICC</name>
<keyword evidence="4" id="KW-1185">Reference proteome</keyword>